<dbReference type="EMBL" id="FMHV01000002">
    <property type="protein sequence ID" value="SCL17690.1"/>
    <property type="molecule type" value="Genomic_DNA"/>
</dbReference>
<protein>
    <recommendedName>
        <fullName evidence="3">NmrA-like family protein</fullName>
    </recommendedName>
</protein>
<reference evidence="2" key="1">
    <citation type="submission" date="2016-06" db="EMBL/GenBank/DDBJ databases">
        <authorList>
            <person name="Varghese N."/>
            <person name="Submissions Spin"/>
        </authorList>
    </citation>
    <scope>NUCLEOTIDE SEQUENCE [LARGE SCALE GENOMIC DNA]</scope>
    <source>
        <strain evidence="2">DSM 45431</strain>
    </source>
</reference>
<proteinExistence type="predicted"/>
<keyword evidence="2" id="KW-1185">Reference proteome</keyword>
<gene>
    <name evidence="1" type="ORF">GA0070624_1357</name>
</gene>
<dbReference type="Proteomes" id="UP000199413">
    <property type="component" value="Unassembled WGS sequence"/>
</dbReference>
<sequence length="43" mass="4974">MTITVFDSTGRTGRHILNLGVRRGHRITAFTHWPSRSRVRRGL</sequence>
<accession>A0A1C6RKJ7</accession>
<dbReference type="AlphaFoldDB" id="A0A1C6RKJ7"/>
<evidence type="ECO:0008006" key="3">
    <source>
        <dbReference type="Google" id="ProtNLM"/>
    </source>
</evidence>
<dbReference type="InterPro" id="IPR036291">
    <property type="entry name" value="NAD(P)-bd_dom_sf"/>
</dbReference>
<dbReference type="STRING" id="568872.GA0070624_1357"/>
<organism evidence="1 2">
    <name type="scientific">Micromonospora rhizosphaerae</name>
    <dbReference type="NCBI Taxonomy" id="568872"/>
    <lineage>
        <taxon>Bacteria</taxon>
        <taxon>Bacillati</taxon>
        <taxon>Actinomycetota</taxon>
        <taxon>Actinomycetes</taxon>
        <taxon>Micromonosporales</taxon>
        <taxon>Micromonosporaceae</taxon>
        <taxon>Micromonospora</taxon>
    </lineage>
</organism>
<evidence type="ECO:0000313" key="2">
    <source>
        <dbReference type="Proteomes" id="UP000199413"/>
    </source>
</evidence>
<name>A0A1C6RKJ7_9ACTN</name>
<evidence type="ECO:0000313" key="1">
    <source>
        <dbReference type="EMBL" id="SCL17690.1"/>
    </source>
</evidence>
<dbReference type="SUPFAM" id="SSF51735">
    <property type="entry name" value="NAD(P)-binding Rossmann-fold domains"/>
    <property type="match status" value="1"/>
</dbReference>